<dbReference type="Pfam" id="PF04908">
    <property type="entry name" value="SH3BGR"/>
    <property type="match status" value="1"/>
</dbReference>
<keyword evidence="15" id="KW-0175">Coiled coil</keyword>
<dbReference type="GO" id="GO:0005829">
    <property type="term" value="C:cytosol"/>
    <property type="evidence" value="ECO:0007669"/>
    <property type="project" value="UniProtKB-SubCell"/>
</dbReference>
<feature type="coiled-coil region" evidence="15">
    <location>
        <begin position="215"/>
        <end position="293"/>
    </location>
</feature>
<evidence type="ECO:0000256" key="13">
    <source>
        <dbReference type="ARBA" id="ARBA00040886"/>
    </source>
</evidence>
<feature type="compositionally biased region" description="Polar residues" evidence="16">
    <location>
        <begin position="108"/>
        <end position="125"/>
    </location>
</feature>
<name>A0AAW1AXV4_CROAD</name>
<accession>A0AAW1AXV4</accession>
<evidence type="ECO:0000256" key="3">
    <source>
        <dbReference type="ARBA" id="ARBA00004466"/>
    </source>
</evidence>
<evidence type="ECO:0000256" key="10">
    <source>
        <dbReference type="ARBA" id="ARBA00023180"/>
    </source>
</evidence>
<evidence type="ECO:0000256" key="14">
    <source>
        <dbReference type="ARBA" id="ARBA00045345"/>
    </source>
</evidence>
<keyword evidence="7" id="KW-0963">Cytoplasm</keyword>
<comment type="caution">
    <text evidence="18">The sequence shown here is derived from an EMBL/GenBank/DDBJ whole genome shotgun (WGS) entry which is preliminary data.</text>
</comment>
<evidence type="ECO:0000256" key="11">
    <source>
        <dbReference type="ARBA" id="ARBA00023242"/>
    </source>
</evidence>
<evidence type="ECO:0000256" key="4">
    <source>
        <dbReference type="ARBA" id="ARBA00004514"/>
    </source>
</evidence>
<dbReference type="GO" id="GO:0005813">
    <property type="term" value="C:centrosome"/>
    <property type="evidence" value="ECO:0007669"/>
    <property type="project" value="TreeGrafter"/>
</dbReference>
<feature type="domain" description="Centrosomal protein of 85 kDa-like CC4 coiled-coil" evidence="17">
    <location>
        <begin position="452"/>
        <end position="536"/>
    </location>
</feature>
<dbReference type="InterPro" id="IPR040210">
    <property type="entry name" value="Cep85/Cep85L"/>
</dbReference>
<keyword evidence="11" id="KW-0539">Nucleus</keyword>
<feature type="coiled-coil region" evidence="15">
    <location>
        <begin position="377"/>
        <end position="411"/>
    </location>
</feature>
<dbReference type="InterPro" id="IPR036249">
    <property type="entry name" value="Thioredoxin-like_sf"/>
</dbReference>
<keyword evidence="19" id="KW-1185">Reference proteome</keyword>
<dbReference type="PANTHER" id="PTHR31075">
    <property type="entry name" value="CENTROSOMAL PROTEIN OF 85 KDA"/>
    <property type="match status" value="1"/>
</dbReference>
<dbReference type="PROSITE" id="PS51354">
    <property type="entry name" value="GLUTAREDOXIN_2"/>
    <property type="match status" value="1"/>
</dbReference>
<evidence type="ECO:0000256" key="6">
    <source>
        <dbReference type="ARBA" id="ARBA00022475"/>
    </source>
</evidence>
<dbReference type="GO" id="GO:0005634">
    <property type="term" value="C:nucleus"/>
    <property type="evidence" value="ECO:0007669"/>
    <property type="project" value="UniProtKB-SubCell"/>
</dbReference>
<dbReference type="Proteomes" id="UP001474421">
    <property type="component" value="Unassembled WGS sequence"/>
</dbReference>
<dbReference type="InterPro" id="IPR006993">
    <property type="entry name" value="Glut_rich_SH3-bd"/>
</dbReference>
<keyword evidence="9" id="KW-0472">Membrane</keyword>
<feature type="coiled-coil region" evidence="15">
    <location>
        <begin position="448"/>
        <end position="538"/>
    </location>
</feature>
<keyword evidence="10" id="KW-0325">Glycoprotein</keyword>
<evidence type="ECO:0000256" key="16">
    <source>
        <dbReference type="SAM" id="MobiDB-lite"/>
    </source>
</evidence>
<dbReference type="FunFam" id="3.40.30.10:FF:000132">
    <property type="entry name" value="SH3 domain-binding glutamic acid-rich-like protein 3"/>
    <property type="match status" value="1"/>
</dbReference>
<evidence type="ECO:0000256" key="2">
    <source>
        <dbReference type="ARBA" id="ARBA00004236"/>
    </source>
</evidence>
<evidence type="ECO:0000256" key="5">
    <source>
        <dbReference type="ARBA" id="ARBA00007764"/>
    </source>
</evidence>
<dbReference type="PANTHER" id="PTHR31075:SF3">
    <property type="entry name" value="CENTROSOMAL PROTEIN OF 85 KDA"/>
    <property type="match status" value="1"/>
</dbReference>
<keyword evidence="6" id="KW-1003">Cell membrane</keyword>
<dbReference type="SUPFAM" id="SSF52833">
    <property type="entry name" value="Thioredoxin-like"/>
    <property type="match status" value="1"/>
</dbReference>
<evidence type="ECO:0000256" key="1">
    <source>
        <dbReference type="ARBA" id="ARBA00004123"/>
    </source>
</evidence>
<organism evidence="18 19">
    <name type="scientific">Crotalus adamanteus</name>
    <name type="common">Eastern diamondback rattlesnake</name>
    <dbReference type="NCBI Taxonomy" id="8729"/>
    <lineage>
        <taxon>Eukaryota</taxon>
        <taxon>Metazoa</taxon>
        <taxon>Chordata</taxon>
        <taxon>Craniata</taxon>
        <taxon>Vertebrata</taxon>
        <taxon>Euteleostomi</taxon>
        <taxon>Lepidosauria</taxon>
        <taxon>Squamata</taxon>
        <taxon>Bifurcata</taxon>
        <taxon>Unidentata</taxon>
        <taxon>Episquamata</taxon>
        <taxon>Toxicofera</taxon>
        <taxon>Serpentes</taxon>
        <taxon>Colubroidea</taxon>
        <taxon>Viperidae</taxon>
        <taxon>Crotalinae</taxon>
        <taxon>Crotalus</taxon>
    </lineage>
</organism>
<evidence type="ECO:0000313" key="19">
    <source>
        <dbReference type="Proteomes" id="UP001474421"/>
    </source>
</evidence>
<reference evidence="18 19" key="1">
    <citation type="journal article" date="2024" name="Proc. Natl. Acad. Sci. U.S.A.">
        <title>The genetic regulatory architecture and epigenomic basis for age-related changes in rattlesnake venom.</title>
        <authorList>
            <person name="Hogan M.P."/>
            <person name="Holding M.L."/>
            <person name="Nystrom G.S."/>
            <person name="Colston T.J."/>
            <person name="Bartlett D.A."/>
            <person name="Mason A.J."/>
            <person name="Ellsworth S.A."/>
            <person name="Rautsaw R.M."/>
            <person name="Lawrence K.C."/>
            <person name="Strickland J.L."/>
            <person name="He B."/>
            <person name="Fraser P."/>
            <person name="Margres M.J."/>
            <person name="Gilbert D.M."/>
            <person name="Gibbs H.L."/>
            <person name="Parkinson C.L."/>
            <person name="Rokyta D.R."/>
        </authorList>
    </citation>
    <scope>NUCLEOTIDE SEQUENCE [LARGE SCALE GENOMIC DNA]</scope>
    <source>
        <strain evidence="18">DRR0105</strain>
    </source>
</reference>
<feature type="region of interest" description="Disordered" evidence="16">
    <location>
        <begin position="659"/>
        <end position="714"/>
    </location>
</feature>
<comment type="function">
    <text evidence="14">Could act as a modulator of glutaredoxin biological activity. May play a role in cytoskeleton organization.</text>
</comment>
<dbReference type="Gene3D" id="3.40.30.10">
    <property type="entry name" value="Glutaredoxin"/>
    <property type="match status" value="1"/>
</dbReference>
<evidence type="ECO:0000256" key="12">
    <source>
        <dbReference type="ARBA" id="ARBA00023273"/>
    </source>
</evidence>
<evidence type="ECO:0000256" key="9">
    <source>
        <dbReference type="ARBA" id="ARBA00023136"/>
    </source>
</evidence>
<feature type="region of interest" description="Disordered" evidence="16">
    <location>
        <begin position="102"/>
        <end position="125"/>
    </location>
</feature>
<dbReference type="InterPro" id="IPR058190">
    <property type="entry name" value="CC4_CEP85"/>
</dbReference>
<comment type="similarity">
    <text evidence="5">Belongs to the SH3BGR family.</text>
</comment>
<evidence type="ECO:0000256" key="8">
    <source>
        <dbReference type="ARBA" id="ARBA00022990"/>
    </source>
</evidence>
<dbReference type="GO" id="GO:0005886">
    <property type="term" value="C:plasma membrane"/>
    <property type="evidence" value="ECO:0007669"/>
    <property type="project" value="UniProtKB-SubCell"/>
</dbReference>
<gene>
    <name evidence="18" type="ORF">NXF25_015257</name>
</gene>
<evidence type="ECO:0000256" key="15">
    <source>
        <dbReference type="SAM" id="Coils"/>
    </source>
</evidence>
<keyword evidence="12" id="KW-0966">Cell projection</keyword>
<evidence type="ECO:0000313" key="18">
    <source>
        <dbReference type="EMBL" id="KAK9394729.1"/>
    </source>
</evidence>
<sequence>MALARQGCRNLLLATVAAHARWLRARGSLGGTNLKIPDQSMVLERTFYHKSRMAASGGTFIGVPSSSNNDASSNLNYGSSFQPIKTQVAIPTAHVMPSTLDRSPCLASESSTPQTTLASSLPNSLGDTGGLMSSYDSDTLRQSQTLKQEACTLHPHENCAHSAWKQHLDCVRLQLEQMHLQNKATCYYPLVNSTSLHTLDPAQWIGIANTNENLLLEKEILIDRQRQHISQLEQKLQESEMQVHSALYGHPAPYGDMYLFRMQELQRENTFLRAQFTEKTESLNKEKIELERKLAASEAGIKQIQGNHKETIQKHTIELKKQEERVKSRDKHIEYLKKKCQKELDQKHEKQQRIETLERYIADFPVLEDHRKQSQQLKESQQTVSTLKETVTTLERELRDVRIDCREKELQLEVQKHKEMELLSTVHSLQDKMQQMKPSVPEDYAREIEREKEEKDAFRKERDLLRKIVENQKKKLDHLSSQIKDLEEQIAQEDGTAQALRADTLKQENALQQLHRAVKELSAQNQELMEKNLTFQEHLRQMDLGQLLSTETASLTQELHSELASCLQDLHSVYSVVTQRAQGKDPNLSLLLGIHTVRCSVQQETDLLKPDTLAKKLEDVKQLHKEIEDLRTAISDRYAQDVGIEKRCQLMSRRPSAPFLGRQPSGALGGGLRESGEEARGCSSGRVGRQALHLSGALRRPPRTAAQPAEESRAEPSLARRLFRMLAAARPIGRAAITCRLAFGRQRSPAQRFASFPFLPSTRPPAGQPSERERLEATSAMACLTIYSTSVTGSREIKSQQSEVTRILDGKNVKYNLVDISQDNALREEMRTKSGNPKAIPPQIFNGDHYCGDYELFVEAVEQNTLQEFLKLA</sequence>
<dbReference type="CDD" id="cd03030">
    <property type="entry name" value="GRX_SH3BGR"/>
    <property type="match status" value="1"/>
</dbReference>
<protein>
    <recommendedName>
        <fullName evidence="13">SH3 domain-binding glutamic acid-rich-like protein 3</fullName>
    </recommendedName>
</protein>
<comment type="subcellular location">
    <subcellularLocation>
        <location evidence="2">Cell membrane</location>
    </subcellularLocation>
    <subcellularLocation>
        <location evidence="3">Cell projection</location>
        <location evidence="3">Ruffle</location>
    </subcellularLocation>
    <subcellularLocation>
        <location evidence="4">Cytoplasm</location>
        <location evidence="4">Cytosol</location>
    </subcellularLocation>
    <subcellularLocation>
        <location evidence="1">Nucleus</location>
    </subcellularLocation>
</comment>
<dbReference type="GO" id="GO:0001726">
    <property type="term" value="C:ruffle"/>
    <property type="evidence" value="ECO:0007669"/>
    <property type="project" value="UniProtKB-SubCell"/>
</dbReference>
<dbReference type="AlphaFoldDB" id="A0AAW1AXV4"/>
<evidence type="ECO:0000259" key="17">
    <source>
        <dbReference type="Pfam" id="PF24555"/>
    </source>
</evidence>
<keyword evidence="8" id="KW-0007">Acetylation</keyword>
<evidence type="ECO:0000256" key="7">
    <source>
        <dbReference type="ARBA" id="ARBA00022490"/>
    </source>
</evidence>
<dbReference type="EMBL" id="JAOTOJ010000011">
    <property type="protein sequence ID" value="KAK9394729.1"/>
    <property type="molecule type" value="Genomic_DNA"/>
</dbReference>
<dbReference type="Pfam" id="PF24555">
    <property type="entry name" value="CC4_CEP85"/>
    <property type="match status" value="1"/>
</dbReference>
<proteinExistence type="inferred from homology"/>